<sequence length="172" mass="19378">MYPLCTWCKGDRGEDARGLNGENNPMYGKTHSEETQAKISASKKGIKLSEEWKAKLSAALSGENHPLYGKNHSEQSKLQNLHSQSTKKGIEVTDLETKNITSYPSIRAAARAIDCNDTSIHSYFRDNQQNHIEEGMFLNYCNFSIIARKSQGLASLDLLSLCFFFFLYCQVI</sequence>
<dbReference type="Pfam" id="PF07460">
    <property type="entry name" value="NUMOD3"/>
    <property type="match status" value="2"/>
</dbReference>
<reference evidence="3" key="1">
    <citation type="submission" date="2021-01" db="EMBL/GenBank/DDBJ databases">
        <authorList>
            <person name="Sun H.-H."/>
            <person name="Zhang S."/>
            <person name="Zhang Y.-J."/>
        </authorList>
    </citation>
    <scope>NUCLEOTIDE SEQUENCE</scope>
    <source>
        <strain evidence="3">CMM1</strain>
    </source>
</reference>
<name>A0A8K1I7A3_9PEZI</name>
<dbReference type="InterPro" id="IPR010896">
    <property type="entry name" value="NUMOD1"/>
</dbReference>
<dbReference type="GO" id="GO:0004519">
    <property type="term" value="F:endonuclease activity"/>
    <property type="evidence" value="ECO:0007669"/>
    <property type="project" value="UniProtKB-KW"/>
</dbReference>
<dbReference type="NCBIfam" id="TIGR01453">
    <property type="entry name" value="grpIintron_endo"/>
    <property type="match status" value="1"/>
</dbReference>
<protein>
    <submittedName>
        <fullName evidence="3">GIY-YIG endonuclease</fullName>
    </submittedName>
</protein>
<gene>
    <name evidence="3" type="primary">orf172</name>
</gene>
<feature type="domain" description="Nuclease associated modular" evidence="2">
    <location>
        <begin position="44"/>
        <end position="60"/>
    </location>
</feature>
<dbReference type="GeneID" id="68665325"/>
<accession>A0A8K1I7A3</accession>
<organism evidence="3">
    <name type="scientific">Morchella brunnea</name>
    <dbReference type="NCBI Taxonomy" id="1174671"/>
    <lineage>
        <taxon>Eukaryota</taxon>
        <taxon>Fungi</taxon>
        <taxon>Dikarya</taxon>
        <taxon>Ascomycota</taxon>
        <taxon>Pezizomycotina</taxon>
        <taxon>Pezizomycetes</taxon>
        <taxon>Pezizales</taxon>
        <taxon>Morchellaceae</taxon>
        <taxon>Morchella</taxon>
    </lineage>
</organism>
<dbReference type="RefSeq" id="YP_010218678.1">
    <property type="nucleotide sequence ID" value="NC_058917.1"/>
</dbReference>
<dbReference type="SMART" id="SM00496">
    <property type="entry name" value="IENR2"/>
    <property type="match status" value="2"/>
</dbReference>
<feature type="domain" description="Nuclease associated modular" evidence="2">
    <location>
        <begin position="27"/>
        <end position="43"/>
    </location>
</feature>
<dbReference type="EMBL" id="MW538937">
    <property type="protein sequence ID" value="UBU98382.1"/>
    <property type="molecule type" value="Genomic_DNA"/>
</dbReference>
<keyword evidence="3" id="KW-0540">Nuclease</keyword>
<dbReference type="Pfam" id="PF07453">
    <property type="entry name" value="NUMOD1"/>
    <property type="match status" value="1"/>
</dbReference>
<dbReference type="InterPro" id="IPR036388">
    <property type="entry name" value="WH-like_DNA-bd_sf"/>
</dbReference>
<dbReference type="GO" id="GO:0003677">
    <property type="term" value="F:DNA binding"/>
    <property type="evidence" value="ECO:0007669"/>
    <property type="project" value="InterPro"/>
</dbReference>
<proteinExistence type="predicted"/>
<dbReference type="InterPro" id="IPR006350">
    <property type="entry name" value="Intron_endoG1"/>
</dbReference>
<feature type="region of interest" description="Disordered" evidence="1">
    <location>
        <begin position="13"/>
        <end position="33"/>
    </location>
</feature>
<keyword evidence="3" id="KW-0378">Hydrolase</keyword>
<dbReference type="Gene3D" id="1.10.10.10">
    <property type="entry name" value="Winged helix-like DNA-binding domain superfamily/Winged helix DNA-binding domain"/>
    <property type="match status" value="1"/>
</dbReference>
<dbReference type="AlphaFoldDB" id="A0A8K1I7A3"/>
<keyword evidence="3" id="KW-0255">Endonuclease</keyword>
<dbReference type="SUPFAM" id="SSF64496">
    <property type="entry name" value="DNA-binding domain of intron-encoded endonucleases"/>
    <property type="match status" value="2"/>
</dbReference>
<dbReference type="InterPro" id="IPR003611">
    <property type="entry name" value="NUMOD3"/>
</dbReference>
<evidence type="ECO:0000256" key="1">
    <source>
        <dbReference type="SAM" id="MobiDB-lite"/>
    </source>
</evidence>
<evidence type="ECO:0000259" key="2">
    <source>
        <dbReference type="SMART" id="SM00496"/>
    </source>
</evidence>
<keyword evidence="3" id="KW-0496">Mitochondrion</keyword>
<evidence type="ECO:0000313" key="3">
    <source>
        <dbReference type="EMBL" id="UBU98382.1"/>
    </source>
</evidence>
<geneLocation type="mitochondrion" evidence="3"/>